<gene>
    <name evidence="2" type="ORF">PIB30_068275</name>
</gene>
<evidence type="ECO:0000256" key="1">
    <source>
        <dbReference type="SAM" id="MobiDB-lite"/>
    </source>
</evidence>
<dbReference type="Proteomes" id="UP001341840">
    <property type="component" value="Unassembled WGS sequence"/>
</dbReference>
<accession>A0ABU6ZLI4</accession>
<feature type="region of interest" description="Disordered" evidence="1">
    <location>
        <begin position="27"/>
        <end position="60"/>
    </location>
</feature>
<sequence>MTKKRSPRVFSQEEDLILRSTKKVKTRDQVALNQPTDDMVVVPSNEKGNENAGKVSYKDSLLTPKGPSIENIDLDLNDVNEDDPNPEDKWYNDDSVHQEAKAFDPCPVIPVSKEEFEEWCKTWHAALIIKVLGKRVHLAFMEQRLNRDWVKKGRLFSSTLGGPLDDCRTLYCCAKIEILYSFISEFCD</sequence>
<evidence type="ECO:0000313" key="2">
    <source>
        <dbReference type="EMBL" id="MED6222831.1"/>
    </source>
</evidence>
<protein>
    <submittedName>
        <fullName evidence="2">Uncharacterized protein</fullName>
    </submittedName>
</protein>
<keyword evidence="3" id="KW-1185">Reference proteome</keyword>
<name>A0ABU6ZLI4_9FABA</name>
<dbReference type="EMBL" id="JASCZI010272589">
    <property type="protein sequence ID" value="MED6222831.1"/>
    <property type="molecule type" value="Genomic_DNA"/>
</dbReference>
<evidence type="ECO:0000313" key="3">
    <source>
        <dbReference type="Proteomes" id="UP001341840"/>
    </source>
</evidence>
<proteinExistence type="predicted"/>
<reference evidence="2 3" key="1">
    <citation type="journal article" date="2023" name="Plants (Basel)">
        <title>Bridging the Gap: Combining Genomics and Transcriptomics Approaches to Understand Stylosanthes scabra, an Orphan Legume from the Brazilian Caatinga.</title>
        <authorList>
            <person name="Ferreira-Neto J.R.C."/>
            <person name="da Silva M.D."/>
            <person name="Binneck E."/>
            <person name="de Melo N.F."/>
            <person name="da Silva R.H."/>
            <person name="de Melo A.L.T.M."/>
            <person name="Pandolfi V."/>
            <person name="Bustamante F.O."/>
            <person name="Brasileiro-Vidal A.C."/>
            <person name="Benko-Iseppon A.M."/>
        </authorList>
    </citation>
    <scope>NUCLEOTIDE SEQUENCE [LARGE SCALE GENOMIC DNA]</scope>
    <source>
        <tissue evidence="2">Leaves</tissue>
    </source>
</reference>
<organism evidence="2 3">
    <name type="scientific">Stylosanthes scabra</name>
    <dbReference type="NCBI Taxonomy" id="79078"/>
    <lineage>
        <taxon>Eukaryota</taxon>
        <taxon>Viridiplantae</taxon>
        <taxon>Streptophyta</taxon>
        <taxon>Embryophyta</taxon>
        <taxon>Tracheophyta</taxon>
        <taxon>Spermatophyta</taxon>
        <taxon>Magnoliopsida</taxon>
        <taxon>eudicotyledons</taxon>
        <taxon>Gunneridae</taxon>
        <taxon>Pentapetalae</taxon>
        <taxon>rosids</taxon>
        <taxon>fabids</taxon>
        <taxon>Fabales</taxon>
        <taxon>Fabaceae</taxon>
        <taxon>Papilionoideae</taxon>
        <taxon>50 kb inversion clade</taxon>
        <taxon>dalbergioids sensu lato</taxon>
        <taxon>Dalbergieae</taxon>
        <taxon>Pterocarpus clade</taxon>
        <taxon>Stylosanthes</taxon>
    </lineage>
</organism>
<comment type="caution">
    <text evidence="2">The sequence shown here is derived from an EMBL/GenBank/DDBJ whole genome shotgun (WGS) entry which is preliminary data.</text>
</comment>